<protein>
    <submittedName>
        <fullName evidence="2">Uncharacterized protein</fullName>
    </submittedName>
</protein>
<dbReference type="Proteomes" id="UP000093918">
    <property type="component" value="Unassembled WGS sequence"/>
</dbReference>
<gene>
    <name evidence="2" type="ORF">A9Z40_04890</name>
</gene>
<feature type="transmembrane region" description="Helical" evidence="1">
    <location>
        <begin position="28"/>
        <end position="48"/>
    </location>
</feature>
<reference evidence="3" key="1">
    <citation type="submission" date="2016-06" db="EMBL/GenBank/DDBJ databases">
        <title>Genome sequencing of cellulolytic organisms.</title>
        <authorList>
            <person name="Bohra V."/>
            <person name="Dafale N.A."/>
            <person name="Purohit H.J."/>
        </authorList>
    </citation>
    <scope>NUCLEOTIDE SEQUENCE [LARGE SCALE GENOMIC DNA]</scope>
    <source>
        <strain evidence="3">ND21</strain>
    </source>
</reference>
<feature type="transmembrane region" description="Helical" evidence="1">
    <location>
        <begin position="60"/>
        <end position="87"/>
    </location>
</feature>
<evidence type="ECO:0000313" key="2">
    <source>
        <dbReference type="EMBL" id="OAZ40034.1"/>
    </source>
</evidence>
<evidence type="ECO:0000256" key="1">
    <source>
        <dbReference type="SAM" id="Phobius"/>
    </source>
</evidence>
<keyword evidence="1" id="KW-0812">Transmembrane</keyword>
<keyword evidence="1" id="KW-0472">Membrane</keyword>
<organism evidence="2 3">
    <name type="scientific">Microbacterium arborescens</name>
    <dbReference type="NCBI Taxonomy" id="33883"/>
    <lineage>
        <taxon>Bacteria</taxon>
        <taxon>Bacillati</taxon>
        <taxon>Actinomycetota</taxon>
        <taxon>Actinomycetes</taxon>
        <taxon>Micrococcales</taxon>
        <taxon>Microbacteriaceae</taxon>
        <taxon>Microbacterium</taxon>
    </lineage>
</organism>
<proteinExistence type="predicted"/>
<dbReference type="EMBL" id="LZEM01000020">
    <property type="protein sequence ID" value="OAZ40034.1"/>
    <property type="molecule type" value="Genomic_DNA"/>
</dbReference>
<comment type="caution">
    <text evidence="2">The sequence shown here is derived from an EMBL/GenBank/DDBJ whole genome shotgun (WGS) entry which is preliminary data.</text>
</comment>
<accession>A0ABX2WH19</accession>
<name>A0ABX2WH19_9MICO</name>
<sequence length="164" mass="16632">MLVLAAICAALALVMSTGFRVPAENLEGVVVALSVAATVLIAMTLVGARLRATDRAHGRILLTVCGALVVGGAIVASAALVALAALATVQDRAADLQRQTADRLGPELAAAIVPIRTAASAEAPVSPHGLDLARYDDAVPAGGVIISDFADPRVWLPRALADKL</sequence>
<keyword evidence="3" id="KW-1185">Reference proteome</keyword>
<evidence type="ECO:0000313" key="3">
    <source>
        <dbReference type="Proteomes" id="UP000093918"/>
    </source>
</evidence>
<dbReference type="RefSeq" id="WP_064956315.1">
    <property type="nucleotide sequence ID" value="NZ_LZEM01000020.1"/>
</dbReference>
<keyword evidence="1" id="KW-1133">Transmembrane helix</keyword>